<evidence type="ECO:0000256" key="2">
    <source>
        <dbReference type="ARBA" id="ARBA00006275"/>
    </source>
</evidence>
<evidence type="ECO:0000313" key="9">
    <source>
        <dbReference type="EMBL" id="GAA4323233.1"/>
    </source>
</evidence>
<keyword evidence="4" id="KW-0472">Membrane</keyword>
<evidence type="ECO:0000256" key="3">
    <source>
        <dbReference type="ARBA" id="ARBA00022729"/>
    </source>
</evidence>
<evidence type="ECO:0000256" key="4">
    <source>
        <dbReference type="ARBA" id="ARBA00023136"/>
    </source>
</evidence>
<comment type="subcellular location">
    <subcellularLocation>
        <location evidence="1">Cell outer membrane</location>
    </subcellularLocation>
</comment>
<organism evidence="9 10">
    <name type="scientific">Mucilaginibacter gynuensis</name>
    <dbReference type="NCBI Taxonomy" id="1302236"/>
    <lineage>
        <taxon>Bacteria</taxon>
        <taxon>Pseudomonadati</taxon>
        <taxon>Bacteroidota</taxon>
        <taxon>Sphingobacteriia</taxon>
        <taxon>Sphingobacteriales</taxon>
        <taxon>Sphingobacteriaceae</taxon>
        <taxon>Mucilaginibacter</taxon>
    </lineage>
</organism>
<keyword evidence="5" id="KW-0998">Cell outer membrane</keyword>
<dbReference type="PROSITE" id="PS51257">
    <property type="entry name" value="PROKAR_LIPOPROTEIN"/>
    <property type="match status" value="1"/>
</dbReference>
<dbReference type="SUPFAM" id="SSF48452">
    <property type="entry name" value="TPR-like"/>
    <property type="match status" value="1"/>
</dbReference>
<feature type="domain" description="RagB/SusD" evidence="7">
    <location>
        <begin position="253"/>
        <end position="533"/>
    </location>
</feature>
<feature type="domain" description="SusD-like N-terminal" evidence="8">
    <location>
        <begin position="69"/>
        <end position="223"/>
    </location>
</feature>
<reference evidence="10" key="1">
    <citation type="journal article" date="2019" name="Int. J. Syst. Evol. Microbiol.">
        <title>The Global Catalogue of Microorganisms (GCM) 10K type strain sequencing project: providing services to taxonomists for standard genome sequencing and annotation.</title>
        <authorList>
            <consortium name="The Broad Institute Genomics Platform"/>
            <consortium name="The Broad Institute Genome Sequencing Center for Infectious Disease"/>
            <person name="Wu L."/>
            <person name="Ma J."/>
        </authorList>
    </citation>
    <scope>NUCLEOTIDE SEQUENCE [LARGE SCALE GENOMIC DNA]</scope>
    <source>
        <strain evidence="10">JCM 17705</strain>
    </source>
</reference>
<gene>
    <name evidence="9" type="ORF">GCM10023149_24040</name>
</gene>
<feature type="chain" id="PRO_5046296765" evidence="6">
    <location>
        <begin position="21"/>
        <end position="533"/>
    </location>
</feature>
<evidence type="ECO:0000256" key="1">
    <source>
        <dbReference type="ARBA" id="ARBA00004442"/>
    </source>
</evidence>
<sequence length="533" mass="59561">MKTIKNTVVAILLSSTVFTACKNNLDETVFSDVTSSTYKYDNPNAAIGIVYANMRNLFSHTNYYMLQETTSDELVMPANASGWDDGGIYKHMHLHTYNSLDPQVSNMFNTFYSGIINANRIIAQIQTDVIKPPTGVSKESFMAEVQVARAFYYWLVCDNFGNAPLVTTTDKTLPTMSSRKDIYNFVVTEINAALPKLSESQDKAMYGRFNKWAAKALLANVYLNAGIYSGETKWAECLAQCNDIIGKYSLENNYSDIFKTQNENSPEIIFAIPFDQTLAQGFFTEMFSWHGALKGKKNMQATPWGSGSAMGVSQFIDTYSANDERLTDTWLMGPQFAVNGSPLLGSYDQAGKPLNFTKDLPNGLFTGESEGYRMNKFEVQLGAMNNLSNDFPFFRYGQVLLMKAECLLRTGDAVQAAALVTSVRNRAFKKAPAEATVTAADLAKNSVYKYGYVDNYKITDAGDQAVVQYGKLLDELGYEFAWEGFRRRDDIRFGVYTKKSWLSHKPQGDTKIIFPLPEPALNSNPNLKQNPGY</sequence>
<dbReference type="InterPro" id="IPR012944">
    <property type="entry name" value="SusD_RagB_dom"/>
</dbReference>
<feature type="signal peptide" evidence="6">
    <location>
        <begin position="1"/>
        <end position="20"/>
    </location>
</feature>
<name>A0ABP8GFM1_9SPHI</name>
<proteinExistence type="inferred from homology"/>
<comment type="similarity">
    <text evidence="2">Belongs to the SusD family.</text>
</comment>
<evidence type="ECO:0000256" key="5">
    <source>
        <dbReference type="ARBA" id="ARBA00023237"/>
    </source>
</evidence>
<dbReference type="InterPro" id="IPR033985">
    <property type="entry name" value="SusD-like_N"/>
</dbReference>
<keyword evidence="10" id="KW-1185">Reference proteome</keyword>
<dbReference type="RefSeq" id="WP_345211321.1">
    <property type="nucleotide sequence ID" value="NZ_BAABFT010000005.1"/>
</dbReference>
<evidence type="ECO:0000259" key="8">
    <source>
        <dbReference type="Pfam" id="PF14322"/>
    </source>
</evidence>
<evidence type="ECO:0000313" key="10">
    <source>
        <dbReference type="Proteomes" id="UP001500582"/>
    </source>
</evidence>
<dbReference type="InterPro" id="IPR011990">
    <property type="entry name" value="TPR-like_helical_dom_sf"/>
</dbReference>
<dbReference type="Pfam" id="PF07980">
    <property type="entry name" value="SusD_RagB"/>
    <property type="match status" value="1"/>
</dbReference>
<protein>
    <submittedName>
        <fullName evidence="9">RagB/SusD family nutrient uptake outer membrane protein</fullName>
    </submittedName>
</protein>
<evidence type="ECO:0000259" key="7">
    <source>
        <dbReference type="Pfam" id="PF07980"/>
    </source>
</evidence>
<dbReference type="Gene3D" id="1.25.40.390">
    <property type="match status" value="1"/>
</dbReference>
<evidence type="ECO:0000256" key="6">
    <source>
        <dbReference type="SAM" id="SignalP"/>
    </source>
</evidence>
<comment type="caution">
    <text evidence="9">The sequence shown here is derived from an EMBL/GenBank/DDBJ whole genome shotgun (WGS) entry which is preliminary data.</text>
</comment>
<dbReference type="EMBL" id="BAABFT010000005">
    <property type="protein sequence ID" value="GAA4323233.1"/>
    <property type="molecule type" value="Genomic_DNA"/>
</dbReference>
<keyword evidence="3 6" id="KW-0732">Signal</keyword>
<dbReference type="Proteomes" id="UP001500582">
    <property type="component" value="Unassembled WGS sequence"/>
</dbReference>
<accession>A0ABP8GFM1</accession>
<dbReference type="Pfam" id="PF14322">
    <property type="entry name" value="SusD-like_3"/>
    <property type="match status" value="1"/>
</dbReference>